<dbReference type="EMBL" id="CAEZUN010000092">
    <property type="protein sequence ID" value="CAB4603286.1"/>
    <property type="molecule type" value="Genomic_DNA"/>
</dbReference>
<gene>
    <name evidence="1" type="ORF">UFOPK1826_00824</name>
    <name evidence="2" type="ORF">UFOPK2292_01312</name>
</gene>
<organism evidence="1">
    <name type="scientific">freshwater metagenome</name>
    <dbReference type="NCBI Taxonomy" id="449393"/>
    <lineage>
        <taxon>unclassified sequences</taxon>
        <taxon>metagenomes</taxon>
        <taxon>ecological metagenomes</taxon>
    </lineage>
</organism>
<dbReference type="EMBL" id="CAEZWU010000240">
    <property type="protein sequence ID" value="CAB4679279.1"/>
    <property type="molecule type" value="Genomic_DNA"/>
</dbReference>
<dbReference type="AlphaFoldDB" id="A0A6J6GQ39"/>
<name>A0A6J6GQ39_9ZZZZ</name>
<evidence type="ECO:0000313" key="2">
    <source>
        <dbReference type="EMBL" id="CAB4679279.1"/>
    </source>
</evidence>
<protein>
    <submittedName>
        <fullName evidence="1">Unannotated protein</fullName>
    </submittedName>
</protein>
<accession>A0A6J6GQ39</accession>
<sequence length="208" mass="22590">MLLFNRLAVTTGDFPVIMPLVQEVISIAKGVDVPLQAWAGSNGYVWGSIGFSAAYESLAARAESGPKLMAAKGWWEVNRKMREHTISIEPDTILNFERGGSLGTAIPVGTVVQQSYFQLAQGADWMATMKWANEFADLNKALTGVDFNIIRTIYGTLGQVGFLAGYPNVAAVDAARAKMNPEWMAKYLEGSKFAAAGTVMQRMMTKIA</sequence>
<evidence type="ECO:0000313" key="1">
    <source>
        <dbReference type="EMBL" id="CAB4603286.1"/>
    </source>
</evidence>
<reference evidence="1" key="1">
    <citation type="submission" date="2020-05" db="EMBL/GenBank/DDBJ databases">
        <authorList>
            <person name="Chiriac C."/>
            <person name="Salcher M."/>
            <person name="Ghai R."/>
            <person name="Kavagutti S V."/>
        </authorList>
    </citation>
    <scope>NUCLEOTIDE SEQUENCE</scope>
</reference>
<proteinExistence type="predicted"/>